<sequence>MSKVPPPGIYVPAVLFFDTNEELEFPSIKSHILRLADGGVTGILIQGSNGEAQHLSHAERSQTIQFARKTLDEAGYDGKSQDKKRVVIMAGTGALSTRETKELCGEAAQAGAEFVLVLTPGVWPGMMTKDAILKFHRDVADASPVPVLIYNFPVVTAGLDLDSTILSELAQHPNIVGTKLSCGQVAKLHRLASSQPAASFAPFPGRADILVPSLVCGAPGAIAALPNIAPKAHVRAYELFREGKLKEAMEVQDLLSHADWGITKIGGISGVKSFVSKYFGYGNNRPRGPLLAVDMVKTESVEGEWVRKLIEFEKTL</sequence>
<evidence type="ECO:0000313" key="6">
    <source>
        <dbReference type="Proteomes" id="UP000663827"/>
    </source>
</evidence>
<evidence type="ECO:0000256" key="3">
    <source>
        <dbReference type="PIRSR" id="PIRSR001365-1"/>
    </source>
</evidence>
<dbReference type="InterPro" id="IPR002220">
    <property type="entry name" value="DapA-like"/>
</dbReference>
<comment type="caution">
    <text evidence="5">The sequence shown here is derived from an EMBL/GenBank/DDBJ whole genome shotgun (WGS) entry which is preliminary data.</text>
</comment>
<gene>
    <name evidence="5" type="ORF">RDB_LOCUS111961</name>
</gene>
<dbReference type="AlphaFoldDB" id="A0A8H3E0V9"/>
<dbReference type="EMBL" id="CAJNJQ010002459">
    <property type="protein sequence ID" value="CAE7176220.1"/>
    <property type="molecule type" value="Genomic_DNA"/>
</dbReference>
<dbReference type="PANTHER" id="PTHR12128:SF66">
    <property type="entry name" value="4-HYDROXY-2-OXOGLUTARATE ALDOLASE, MITOCHONDRIAL"/>
    <property type="match status" value="1"/>
</dbReference>
<feature type="binding site" evidence="4">
    <location>
        <position position="222"/>
    </location>
    <ligand>
        <name>pyruvate</name>
        <dbReference type="ChEBI" id="CHEBI:15361"/>
    </ligand>
</feature>
<dbReference type="InterPro" id="IPR013785">
    <property type="entry name" value="Aldolase_TIM"/>
</dbReference>
<organism evidence="5 6">
    <name type="scientific">Rhizoctonia solani</name>
    <dbReference type="NCBI Taxonomy" id="456999"/>
    <lineage>
        <taxon>Eukaryota</taxon>
        <taxon>Fungi</taxon>
        <taxon>Dikarya</taxon>
        <taxon>Basidiomycota</taxon>
        <taxon>Agaricomycotina</taxon>
        <taxon>Agaricomycetes</taxon>
        <taxon>Cantharellales</taxon>
        <taxon>Ceratobasidiaceae</taxon>
        <taxon>Rhizoctonia</taxon>
    </lineage>
</organism>
<dbReference type="Gene3D" id="3.20.20.70">
    <property type="entry name" value="Aldolase class I"/>
    <property type="match status" value="1"/>
</dbReference>
<comment type="similarity">
    <text evidence="2">Belongs to the DapA family.</text>
</comment>
<evidence type="ECO:0000256" key="1">
    <source>
        <dbReference type="ARBA" id="ARBA00023239"/>
    </source>
</evidence>
<feature type="active site" description="Proton donor/acceptor" evidence="3">
    <location>
        <position position="150"/>
    </location>
</feature>
<dbReference type="Pfam" id="PF00701">
    <property type="entry name" value="DHDPS"/>
    <property type="match status" value="1"/>
</dbReference>
<dbReference type="PIRSF" id="PIRSF001365">
    <property type="entry name" value="DHDPS"/>
    <property type="match status" value="1"/>
</dbReference>
<dbReference type="GO" id="GO:0008840">
    <property type="term" value="F:4-hydroxy-tetrahydrodipicolinate synthase activity"/>
    <property type="evidence" value="ECO:0007669"/>
    <property type="project" value="TreeGrafter"/>
</dbReference>
<feature type="active site" description="Schiff-base intermediate with substrate" evidence="3">
    <location>
        <position position="179"/>
    </location>
</feature>
<dbReference type="SUPFAM" id="SSF51569">
    <property type="entry name" value="Aldolase"/>
    <property type="match status" value="1"/>
</dbReference>
<evidence type="ECO:0008006" key="7">
    <source>
        <dbReference type="Google" id="ProtNLM"/>
    </source>
</evidence>
<name>A0A8H3E0V9_9AGAM</name>
<evidence type="ECO:0000313" key="5">
    <source>
        <dbReference type="EMBL" id="CAE7176220.1"/>
    </source>
</evidence>
<proteinExistence type="inferred from homology"/>
<dbReference type="PANTHER" id="PTHR12128">
    <property type="entry name" value="DIHYDRODIPICOLINATE SYNTHASE"/>
    <property type="match status" value="1"/>
</dbReference>
<keyword evidence="1 2" id="KW-0456">Lyase</keyword>
<accession>A0A8H3E0V9</accession>
<reference evidence="5" key="1">
    <citation type="submission" date="2021-01" db="EMBL/GenBank/DDBJ databases">
        <authorList>
            <person name="Kaushik A."/>
        </authorList>
    </citation>
    <scope>NUCLEOTIDE SEQUENCE</scope>
    <source>
        <strain evidence="5">AG5</strain>
    </source>
</reference>
<evidence type="ECO:0000256" key="4">
    <source>
        <dbReference type="PIRSR" id="PIRSR001365-2"/>
    </source>
</evidence>
<dbReference type="SMART" id="SM01130">
    <property type="entry name" value="DHDPS"/>
    <property type="match status" value="1"/>
</dbReference>
<dbReference type="CDD" id="cd00408">
    <property type="entry name" value="DHDPS-like"/>
    <property type="match status" value="1"/>
</dbReference>
<dbReference type="Proteomes" id="UP000663827">
    <property type="component" value="Unassembled WGS sequence"/>
</dbReference>
<evidence type="ECO:0000256" key="2">
    <source>
        <dbReference type="PIRNR" id="PIRNR001365"/>
    </source>
</evidence>
<protein>
    <recommendedName>
        <fullName evidence="7">4-hydroxy-2-oxoglutarate aldolase, mitochondrial</fullName>
    </recommendedName>
</protein>